<sequence>MSLFVSRNVISILRRPIVAEKFRISLAEYSKRWLVNLVMESGDSASRGALIVIEGCDRDRTTVIGKMINDYLTCKKEVDDHAVHLLFSANRWERFNEAASRRGHYGEERYEQTNFQARVAENFNTIKEDGWEVVDADKSIDDLQMELLSLCTDTIEKSAKKPIYKLWTKGTYNEVKPKDISGDMW</sequence>
<proteinExistence type="predicted"/>
<keyword evidence="2" id="KW-1185">Reference proteome</keyword>
<gene>
    <name evidence="1" type="ORF">MAR_013261</name>
</gene>
<evidence type="ECO:0000313" key="2">
    <source>
        <dbReference type="Proteomes" id="UP001164746"/>
    </source>
</evidence>
<dbReference type="Proteomes" id="UP001164746">
    <property type="component" value="Chromosome 15"/>
</dbReference>
<dbReference type="EMBL" id="CP111026">
    <property type="protein sequence ID" value="WAR27557.1"/>
    <property type="molecule type" value="Genomic_DNA"/>
</dbReference>
<protein>
    <submittedName>
        <fullName evidence="1">KTHY-like protein</fullName>
    </submittedName>
</protein>
<dbReference type="PANTHER" id="PTHR10344">
    <property type="entry name" value="THYMIDYLATE KINASE"/>
    <property type="match status" value="1"/>
</dbReference>
<evidence type="ECO:0000313" key="1">
    <source>
        <dbReference type="EMBL" id="WAR27557.1"/>
    </source>
</evidence>
<reference evidence="1" key="1">
    <citation type="submission" date="2022-11" db="EMBL/GenBank/DDBJ databases">
        <title>Centuries of genome instability and evolution in soft-shell clam transmissible cancer (bioRxiv).</title>
        <authorList>
            <person name="Hart S.F.M."/>
            <person name="Yonemitsu M.A."/>
            <person name="Giersch R.M."/>
            <person name="Beal B.F."/>
            <person name="Arriagada G."/>
            <person name="Davis B.W."/>
            <person name="Ostrander E.A."/>
            <person name="Goff S.P."/>
            <person name="Metzger M.J."/>
        </authorList>
    </citation>
    <scope>NUCLEOTIDE SEQUENCE</scope>
    <source>
        <strain evidence="1">MELC-2E11</strain>
        <tissue evidence="1">Siphon/mantle</tissue>
    </source>
</reference>
<dbReference type="InterPro" id="IPR027417">
    <property type="entry name" value="P-loop_NTPase"/>
</dbReference>
<name>A0ABY7G0Y3_MYAAR</name>
<organism evidence="1 2">
    <name type="scientific">Mya arenaria</name>
    <name type="common">Soft-shell clam</name>
    <dbReference type="NCBI Taxonomy" id="6604"/>
    <lineage>
        <taxon>Eukaryota</taxon>
        <taxon>Metazoa</taxon>
        <taxon>Spiralia</taxon>
        <taxon>Lophotrochozoa</taxon>
        <taxon>Mollusca</taxon>
        <taxon>Bivalvia</taxon>
        <taxon>Autobranchia</taxon>
        <taxon>Heteroconchia</taxon>
        <taxon>Euheterodonta</taxon>
        <taxon>Imparidentia</taxon>
        <taxon>Neoheterodontei</taxon>
        <taxon>Myida</taxon>
        <taxon>Myoidea</taxon>
        <taxon>Myidae</taxon>
        <taxon>Mya</taxon>
    </lineage>
</organism>
<accession>A0ABY7G0Y3</accession>
<dbReference type="PANTHER" id="PTHR10344:SF1">
    <property type="entry name" value="THYMIDYLATE KINASE"/>
    <property type="match status" value="1"/>
</dbReference>
<dbReference type="Gene3D" id="3.40.50.300">
    <property type="entry name" value="P-loop containing nucleotide triphosphate hydrolases"/>
    <property type="match status" value="2"/>
</dbReference>